<dbReference type="Proteomes" id="UP000223913">
    <property type="component" value="Unassembled WGS sequence"/>
</dbReference>
<dbReference type="InterPro" id="IPR011990">
    <property type="entry name" value="TPR-like_helical_dom_sf"/>
</dbReference>
<organism evidence="2 3">
    <name type="scientific">Flavilitoribacter nigricans (strain ATCC 23147 / DSM 23189 / NBRC 102662 / NCIMB 1420 / SS-2)</name>
    <name type="common">Lewinella nigricans</name>
    <dbReference type="NCBI Taxonomy" id="1122177"/>
    <lineage>
        <taxon>Bacteria</taxon>
        <taxon>Pseudomonadati</taxon>
        <taxon>Bacteroidota</taxon>
        <taxon>Saprospiria</taxon>
        <taxon>Saprospirales</taxon>
        <taxon>Lewinellaceae</taxon>
        <taxon>Flavilitoribacter</taxon>
    </lineage>
</organism>
<evidence type="ECO:0000313" key="3">
    <source>
        <dbReference type="Proteomes" id="UP000223913"/>
    </source>
</evidence>
<comment type="caution">
    <text evidence="2">The sequence shown here is derived from an EMBL/GenBank/DDBJ whole genome shotgun (WGS) entry which is preliminary data.</text>
</comment>
<proteinExistence type="predicted"/>
<name>A0A2D0N9J6_FLAN2</name>
<dbReference type="AlphaFoldDB" id="A0A2D0N9J6"/>
<accession>A0A2D0N9J6</accession>
<dbReference type="RefSeq" id="WP_099151246.1">
    <property type="nucleotide sequence ID" value="NZ_PDUD01000022.1"/>
</dbReference>
<dbReference type="OrthoDB" id="648472at2"/>
<dbReference type="EMBL" id="PDUD01000022">
    <property type="protein sequence ID" value="PHN05192.1"/>
    <property type="molecule type" value="Genomic_DNA"/>
</dbReference>
<evidence type="ECO:0000256" key="1">
    <source>
        <dbReference type="SAM" id="SignalP"/>
    </source>
</evidence>
<evidence type="ECO:0008006" key="4">
    <source>
        <dbReference type="Google" id="ProtNLM"/>
    </source>
</evidence>
<dbReference type="SUPFAM" id="SSF48452">
    <property type="entry name" value="TPR-like"/>
    <property type="match status" value="1"/>
</dbReference>
<sequence length="341" mass="39420">MKYLSAFFLMFLFFNPFHTQAQLDFRDCYHPIINKAELAITAYDYQQALKLYQQAFGAVETGFGRDYQNAALCAIELEKYDQAIAFLEKLVAKGVAKAYFEENRARYGKLDGHGYDAFLDRYDEIRAATFDQTTNPEVIARLNEMSTRDQMFRHEFETYRDTIWKIDAENAAELVDIVDEYGFPSDEMIGLFSPTANNQDYHLIFVHQMKNWKSDTTLIDLRPMVMDAVRQGKMSPERAAVYLDFAESRIGGIGGYGSSGIIKFGRAPEFYLFDYVGERRETINANRSQIGLFDLDDLESKLRFLFITEEQNSKFKLLDMGAAVHNYPKEVKSRLELKVLE</sequence>
<evidence type="ECO:0000313" key="2">
    <source>
        <dbReference type="EMBL" id="PHN05192.1"/>
    </source>
</evidence>
<keyword evidence="1" id="KW-0732">Signal</keyword>
<feature type="chain" id="PRO_5013039434" description="Tetratricopeptide repeat protein" evidence="1">
    <location>
        <begin position="22"/>
        <end position="341"/>
    </location>
</feature>
<keyword evidence="3" id="KW-1185">Reference proteome</keyword>
<reference evidence="2 3" key="1">
    <citation type="submission" date="2017-10" db="EMBL/GenBank/DDBJ databases">
        <title>The draft genome sequence of Lewinella nigricans NBRC 102662.</title>
        <authorList>
            <person name="Wang K."/>
        </authorList>
    </citation>
    <scope>NUCLEOTIDE SEQUENCE [LARGE SCALE GENOMIC DNA]</scope>
    <source>
        <strain evidence="2 3">NBRC 102662</strain>
    </source>
</reference>
<feature type="signal peptide" evidence="1">
    <location>
        <begin position="1"/>
        <end position="21"/>
    </location>
</feature>
<gene>
    <name evidence="2" type="ORF">CRP01_16875</name>
</gene>
<protein>
    <recommendedName>
        <fullName evidence="4">Tetratricopeptide repeat protein</fullName>
    </recommendedName>
</protein>
<dbReference type="Gene3D" id="1.25.40.10">
    <property type="entry name" value="Tetratricopeptide repeat domain"/>
    <property type="match status" value="1"/>
</dbReference>